<comment type="caution">
    <text evidence="3">The sequence shown here is derived from an EMBL/GenBank/DDBJ whole genome shotgun (WGS) entry which is preliminary data.</text>
</comment>
<dbReference type="InterPro" id="IPR013103">
    <property type="entry name" value="RVT_2"/>
</dbReference>
<evidence type="ECO:0000259" key="2">
    <source>
        <dbReference type="Pfam" id="PF07727"/>
    </source>
</evidence>
<dbReference type="CDD" id="cd09272">
    <property type="entry name" value="RNase_HI_RT_Ty1"/>
    <property type="match status" value="1"/>
</dbReference>
<dbReference type="AlphaFoldDB" id="A0A699IPT1"/>
<proteinExistence type="predicted"/>
<dbReference type="PANTHER" id="PTHR11439">
    <property type="entry name" value="GAG-POL-RELATED RETROTRANSPOSON"/>
    <property type="match status" value="1"/>
</dbReference>
<dbReference type="EMBL" id="BKCJ010316818">
    <property type="protein sequence ID" value="GEZ73727.1"/>
    <property type="molecule type" value="Genomic_DNA"/>
</dbReference>
<evidence type="ECO:0000256" key="1">
    <source>
        <dbReference type="SAM" id="MobiDB-lite"/>
    </source>
</evidence>
<reference evidence="3" key="1">
    <citation type="journal article" date="2019" name="Sci. Rep.">
        <title>Draft genome of Tanacetum cinerariifolium, the natural source of mosquito coil.</title>
        <authorList>
            <person name="Yamashiro T."/>
            <person name="Shiraishi A."/>
            <person name="Satake H."/>
            <person name="Nakayama K."/>
        </authorList>
    </citation>
    <scope>NUCLEOTIDE SEQUENCE</scope>
</reference>
<evidence type="ECO:0000313" key="3">
    <source>
        <dbReference type="EMBL" id="GEZ73727.1"/>
    </source>
</evidence>
<feature type="region of interest" description="Disordered" evidence="1">
    <location>
        <begin position="1"/>
        <end position="45"/>
    </location>
</feature>
<feature type="domain" description="Reverse transcriptase Ty1/copia-type" evidence="2">
    <location>
        <begin position="184"/>
        <end position="280"/>
    </location>
</feature>
<protein>
    <recommendedName>
        <fullName evidence="2">Reverse transcriptase Ty1/copia-type domain-containing protein</fullName>
    </recommendedName>
</protein>
<name>A0A699IPT1_TANCI</name>
<gene>
    <name evidence="3" type="ORF">Tci_545700</name>
</gene>
<feature type="non-terminal residue" evidence="3">
    <location>
        <position position="1"/>
    </location>
</feature>
<dbReference type="Pfam" id="PF07727">
    <property type="entry name" value="RVT_2"/>
    <property type="match status" value="1"/>
</dbReference>
<organism evidence="3">
    <name type="scientific">Tanacetum cinerariifolium</name>
    <name type="common">Dalmatian daisy</name>
    <name type="synonym">Chrysanthemum cinerariifolium</name>
    <dbReference type="NCBI Taxonomy" id="118510"/>
    <lineage>
        <taxon>Eukaryota</taxon>
        <taxon>Viridiplantae</taxon>
        <taxon>Streptophyta</taxon>
        <taxon>Embryophyta</taxon>
        <taxon>Tracheophyta</taxon>
        <taxon>Spermatophyta</taxon>
        <taxon>Magnoliopsida</taxon>
        <taxon>eudicotyledons</taxon>
        <taxon>Gunneridae</taxon>
        <taxon>Pentapetalae</taxon>
        <taxon>asterids</taxon>
        <taxon>campanulids</taxon>
        <taxon>Asterales</taxon>
        <taxon>Asteraceae</taxon>
        <taxon>Asteroideae</taxon>
        <taxon>Anthemideae</taxon>
        <taxon>Anthemidinae</taxon>
        <taxon>Tanacetum</taxon>
    </lineage>
</organism>
<feature type="compositionally biased region" description="Polar residues" evidence="1">
    <location>
        <begin position="8"/>
        <end position="28"/>
    </location>
</feature>
<dbReference type="PANTHER" id="PTHR11439:SF509">
    <property type="entry name" value="RNA-DIRECTED DNA POLYMERASE"/>
    <property type="match status" value="1"/>
</dbReference>
<accession>A0A699IPT1</accession>
<sequence length="398" mass="44903">RSPEVSINFATQPTHNNDDTPFSSSISVEDQETPPAISSSEDHLSPISSNDVVELVQEDSTDFNGNTLFTPYDALTVKEVESSSIAADPSYKHEFHQVQPVTHIWIKVHPLEQVIGDPSKPVMTRNRLCTDSKVCMYALTVSTIGPKNIKEAMRNYSWIEYMQDELHQFSRLDVWELVPKAAYRNGIDFKESFTPVARVVAFRMFLAYVAHKNFTNFQMDVKTTFPLKKEVYVSQPDGFVDPDFPDHVYKLKKELYGLKQALRAWYYKLSSSLIEHHFTKGLQVHQSPCGIVISQAQYAIELLKKHEMDECDSMSTPITTSRLDAIYKALLGGLMDSGFELIAYSDADHAGCHDDYKSTSGGLQFLGEKLVSWSPKKQDCMVMSTTEAEYVSLSACCV</sequence>